<feature type="compositionally biased region" description="Polar residues" evidence="1">
    <location>
        <begin position="180"/>
        <end position="189"/>
    </location>
</feature>
<protein>
    <submittedName>
        <fullName evidence="2">Uncharacterized protein</fullName>
    </submittedName>
</protein>
<evidence type="ECO:0000313" key="3">
    <source>
        <dbReference type="Proteomes" id="UP000613580"/>
    </source>
</evidence>
<feature type="region of interest" description="Disordered" evidence="1">
    <location>
        <begin position="180"/>
        <end position="265"/>
    </location>
</feature>
<name>A0A8H6WKN6_MYCCL</name>
<feature type="compositionally biased region" description="Low complexity" evidence="1">
    <location>
        <begin position="196"/>
        <end position="212"/>
    </location>
</feature>
<organism evidence="2 3">
    <name type="scientific">Mycena chlorophos</name>
    <name type="common">Agaric fungus</name>
    <name type="synonym">Agaricus chlorophos</name>
    <dbReference type="NCBI Taxonomy" id="658473"/>
    <lineage>
        <taxon>Eukaryota</taxon>
        <taxon>Fungi</taxon>
        <taxon>Dikarya</taxon>
        <taxon>Basidiomycota</taxon>
        <taxon>Agaricomycotina</taxon>
        <taxon>Agaricomycetes</taxon>
        <taxon>Agaricomycetidae</taxon>
        <taxon>Agaricales</taxon>
        <taxon>Marasmiineae</taxon>
        <taxon>Mycenaceae</taxon>
        <taxon>Mycena</taxon>
    </lineage>
</organism>
<feature type="region of interest" description="Disordered" evidence="1">
    <location>
        <begin position="70"/>
        <end position="166"/>
    </location>
</feature>
<gene>
    <name evidence="2" type="ORF">HMN09_00180900</name>
</gene>
<feature type="region of interest" description="Disordered" evidence="1">
    <location>
        <begin position="557"/>
        <end position="577"/>
    </location>
</feature>
<proteinExistence type="predicted"/>
<evidence type="ECO:0000256" key="1">
    <source>
        <dbReference type="SAM" id="MobiDB-lite"/>
    </source>
</evidence>
<accession>A0A8H6WKN6</accession>
<reference evidence="2" key="1">
    <citation type="submission" date="2020-05" db="EMBL/GenBank/DDBJ databases">
        <title>Mycena genomes resolve the evolution of fungal bioluminescence.</title>
        <authorList>
            <person name="Tsai I.J."/>
        </authorList>
    </citation>
    <scope>NUCLEOTIDE SEQUENCE</scope>
    <source>
        <strain evidence="2">110903Hualien_Pintung</strain>
    </source>
</reference>
<dbReference type="OrthoDB" id="2122982at2759"/>
<sequence>MPMPKLLRKMGSKKSLRGSNECSPEDVPPPLPSGQYAEYDSSYYFPARSAHTSPAGSPAHRVVDLDRSTPDLGYYERRPSLPTTHSDSYHLPSRTVSSASSGSSEYVRARTTSQTSPARRPVRYDRDQYPTPPATADSFRAPQPSYYTGPLPPRVSPSAPTHNHGDVNSIAYRQRSQFVPSPSHLQNPSFEAESLRSANSSRYPSPAPSSRRPSPPRGSTQQHPHGAYGVLLKELPPQPFPEAPPSATQALPSALPNTPLPQSGDARQRELATALGDAWQSATTAPKQVKQDKALQLIETKVTVAMAKEGQAEVVIAGIKTGLDAVGGMDAIEQGLNTFMDGIPVLMNALDEVAKLHPFIGVAVMAFKAVWALESKRRDNDKKIIALHVEMKDMMAVLTQLRNVKDSEEIAPDGSTIKGRMQELMSGTADDIKGCANACDTYTKKKLVVKILKSAVWEQQLAGFAGKFTKRRSEFEFALSIHTALGVDAANRTLSSVDKATQEMNQKMDLMMKMFQQMVDPQQKEMLRLVEQKGGVQACQDNDKALKELCDLEAKSGPATGAAVSSSKSGGTKSTNSVEDLKDELMVDPEAAMEKNLTVFSRKFEVQKRQIVDELTKVVEREGDRVISAITAGPHDKLIDPDLHKIWKEMGWRGSVKSRHFVMALRDYYQENTEDGDSATNTGKKRNADDWALAYINVSRLQQISEAFDDDASGFVTVAEANTFTTSRPLDWSLTHWTAYWAIGFHQTMTVYATKIRELIAKMFALRTLVLPANRASVNAYLEEIYHGVTSLESGLQPCYVNEALQEKFVSYVEAEENRLRGNLEAVDYDLDAMNTLALVTGDGRIERFIFPMLYLLLKRDFEIFRICQRKVIHQDELWDSADTINWVVLAAKERVELLEATFQNQKLDAGQQFKTYAHGIFQYAHDESGLWDAKVVLATEFPDYPYDDALESQDENLEKILNYPIGLEKLDFAAYNDPPAITNTSSDIRPTSALKAILGRWNGFTYTPATNIVPSSGMISMNLVAAGSRRFTASSRSNMTDFTVLGECSGDNTGLVNFSFKQTFPTRFPPQYFAGTWHRSTHSLTGTWGAEADPRTHGGAFIFKRIEPEHMSFFPALVELRANKARAMWNFAISAVQFQIRKDTFSWAFYKERSYARKRFIDLYVRNTRYGKPLSRAEEIELGLIKKSFTTADSRFYHSIAEARIRVTTGHDVRCDCCTGVIGGARITCLTCRLEHSFDTVRTCFFATIMRQIDEREQVDFCDTQACMTAKVVPSGMTRTHLPTHDLLKLRRVVHIRQFGKTYREAKEALVRARKLFPFAEDALEDAGHGSLDRRQSIMPPPPPRCAACREICEQPCWFCVQCEEPSFICTACEADPKKSLAFGYHNAYSHDLVRCQPLVEDIELTLEDRLAELEKRFIQHEANMEHRLETLETRMDERLVKVDERLVQVEKLLERVLLALEAPSAQH</sequence>
<evidence type="ECO:0000313" key="2">
    <source>
        <dbReference type="EMBL" id="KAF7320942.1"/>
    </source>
</evidence>
<feature type="compositionally biased region" description="Basic residues" evidence="1">
    <location>
        <begin position="1"/>
        <end position="16"/>
    </location>
</feature>
<feature type="compositionally biased region" description="Basic and acidic residues" evidence="1">
    <location>
        <begin position="70"/>
        <end position="79"/>
    </location>
</feature>
<dbReference type="Proteomes" id="UP000613580">
    <property type="component" value="Unassembled WGS sequence"/>
</dbReference>
<feature type="region of interest" description="Disordered" evidence="1">
    <location>
        <begin position="1"/>
        <end position="38"/>
    </location>
</feature>
<feature type="compositionally biased region" description="Low complexity" evidence="1">
    <location>
        <begin position="93"/>
        <end position="104"/>
    </location>
</feature>
<feature type="compositionally biased region" description="Low complexity" evidence="1">
    <location>
        <begin position="559"/>
        <end position="577"/>
    </location>
</feature>
<keyword evidence="3" id="KW-1185">Reference proteome</keyword>
<dbReference type="EMBL" id="JACAZE010000002">
    <property type="protein sequence ID" value="KAF7320942.1"/>
    <property type="molecule type" value="Genomic_DNA"/>
</dbReference>
<comment type="caution">
    <text evidence="2">The sequence shown here is derived from an EMBL/GenBank/DDBJ whole genome shotgun (WGS) entry which is preliminary data.</text>
</comment>